<accession>A0ABS2BY83</accession>
<reference evidence="1 2" key="1">
    <citation type="submission" date="2020-08" db="EMBL/GenBank/DDBJ databases">
        <title>Description of novel Pseudomonas species.</title>
        <authorList>
            <person name="Duman M."/>
            <person name="Mulet M."/>
            <person name="Altun S."/>
            <person name="Saticioglu I.B."/>
            <person name="Lalucat J."/>
            <person name="Garcia-Valdes E."/>
        </authorList>
    </citation>
    <scope>NUCLEOTIDE SEQUENCE [LARGE SCALE GENOMIC DNA]</scope>
    <source>
        <strain evidence="1 2">P66</strain>
    </source>
</reference>
<sequence length="94" mass="10149">MLAQSVDQGVNVSYFPCCDTHAATWWDGSDWDGRHLEQQLMDVLTLEDFVASHGFGDATQEGIQLAQSLIASGDDYATAAAEVTARGLTEDPDN</sequence>
<comment type="caution">
    <text evidence="1">The sequence shown here is derived from an EMBL/GenBank/DDBJ whole genome shotgun (WGS) entry which is preliminary data.</text>
</comment>
<dbReference type="Proteomes" id="UP000745663">
    <property type="component" value="Unassembled WGS sequence"/>
</dbReference>
<keyword evidence="2" id="KW-1185">Reference proteome</keyword>
<organism evidence="1 2">
    <name type="scientific">Pseudomonas arcuscaelestis</name>
    <dbReference type="NCBI Taxonomy" id="2710591"/>
    <lineage>
        <taxon>Bacteria</taxon>
        <taxon>Pseudomonadati</taxon>
        <taxon>Pseudomonadota</taxon>
        <taxon>Gammaproteobacteria</taxon>
        <taxon>Pseudomonadales</taxon>
        <taxon>Pseudomonadaceae</taxon>
        <taxon>Pseudomonas</taxon>
    </lineage>
</organism>
<proteinExistence type="predicted"/>
<gene>
    <name evidence="1" type="ORF">H8F21_13400</name>
</gene>
<evidence type="ECO:0000313" key="1">
    <source>
        <dbReference type="EMBL" id="MBM5458559.1"/>
    </source>
</evidence>
<evidence type="ECO:0000313" key="2">
    <source>
        <dbReference type="Proteomes" id="UP000745663"/>
    </source>
</evidence>
<dbReference type="EMBL" id="JACOPV010000008">
    <property type="protein sequence ID" value="MBM5458559.1"/>
    <property type="molecule type" value="Genomic_DNA"/>
</dbReference>
<name>A0ABS2BY83_9PSED</name>
<protein>
    <submittedName>
        <fullName evidence="1">Uncharacterized protein</fullName>
    </submittedName>
</protein>